<protein>
    <submittedName>
        <fullName evidence="1">DUF2190 family protein</fullName>
    </submittedName>
</protein>
<organism evidence="1 2">
    <name type="scientific">Rhodococcus hoagii</name>
    <name type="common">Corynebacterium equii</name>
    <dbReference type="NCBI Taxonomy" id="43767"/>
    <lineage>
        <taxon>Bacteria</taxon>
        <taxon>Bacillati</taxon>
        <taxon>Actinomycetota</taxon>
        <taxon>Actinomycetes</taxon>
        <taxon>Mycobacteriales</taxon>
        <taxon>Nocardiaceae</taxon>
        <taxon>Prescottella</taxon>
    </lineage>
</organism>
<sequence>MSNPTFGTGPITHKVAAAVEKFRVVKLGATGIAHCGAADLPYGAVSASGAPAAARADNDLSHGLPSILAVHTVGALPLTKASGVAFATGEPVYAAADGKVAKTGTRSIGIAVKASAAGDATVRTQLAGPFVPAPTAP</sequence>
<reference evidence="1" key="1">
    <citation type="submission" date="2019-11" db="EMBL/GenBank/DDBJ databases">
        <title>Spread of Macrolides and rifampicin resistant Rhodococcus equi in clinical isolates in the USA.</title>
        <authorList>
            <person name="Alvarez-Narvaez S."/>
            <person name="Huber L."/>
            <person name="Cohen N.D."/>
            <person name="Slovis N."/>
            <person name="Greiter M."/>
            <person name="Giguere S."/>
            <person name="Hart K."/>
        </authorList>
    </citation>
    <scope>NUCLEOTIDE SEQUENCE</scope>
    <source>
        <strain evidence="1">Lh_5</strain>
    </source>
</reference>
<proteinExistence type="predicted"/>
<name>A0AAE3B970_RHOHA</name>
<dbReference type="AlphaFoldDB" id="A0AAE3B970"/>
<evidence type="ECO:0000313" key="1">
    <source>
        <dbReference type="EMBL" id="MBM4713635.1"/>
    </source>
</evidence>
<dbReference type="Pfam" id="PF09956">
    <property type="entry name" value="Phage_cement_2"/>
    <property type="match status" value="1"/>
</dbReference>
<dbReference type="Proteomes" id="UP000706122">
    <property type="component" value="Unassembled WGS sequence"/>
</dbReference>
<comment type="caution">
    <text evidence="1">The sequence shown here is derived from an EMBL/GenBank/DDBJ whole genome shotgun (WGS) entry which is preliminary data.</text>
</comment>
<evidence type="ECO:0000313" key="2">
    <source>
        <dbReference type="Proteomes" id="UP000706122"/>
    </source>
</evidence>
<accession>A0AAE3B970</accession>
<gene>
    <name evidence="1" type="ORF">GS551_05390</name>
</gene>
<dbReference type="InterPro" id="IPR011231">
    <property type="entry name" value="Phage_VT1-Sakai_H0018"/>
</dbReference>
<dbReference type="EMBL" id="WUYC01000001">
    <property type="protein sequence ID" value="MBM4713635.1"/>
    <property type="molecule type" value="Genomic_DNA"/>
</dbReference>